<protein>
    <submittedName>
        <fullName evidence="2">Chitin synthase regulator</fullName>
    </submittedName>
</protein>
<feature type="transmembrane region" description="Helical" evidence="1">
    <location>
        <begin position="49"/>
        <end position="67"/>
    </location>
</feature>
<evidence type="ECO:0000313" key="2">
    <source>
        <dbReference type="EMBL" id="DAG04124.1"/>
    </source>
</evidence>
<keyword evidence="1" id="KW-1133">Transmembrane helix</keyword>
<keyword evidence="1" id="KW-0812">Transmembrane</keyword>
<sequence>MTGHDTEHKGIIMTITEDADMDPKPYILTAISIGLEGAATGMALAGGHWLLSLLFLLLTVLFAINGWRAVGRARMRKTECREFVVDGCHNIIIAGDD</sequence>
<evidence type="ECO:0000256" key="1">
    <source>
        <dbReference type="SAM" id="Phobius"/>
    </source>
</evidence>
<organism evidence="2">
    <name type="scientific">Siphoviridae sp. ctmJp3</name>
    <dbReference type="NCBI Taxonomy" id="2825650"/>
    <lineage>
        <taxon>Viruses</taxon>
        <taxon>Duplodnaviria</taxon>
        <taxon>Heunggongvirae</taxon>
        <taxon>Uroviricota</taxon>
        <taxon>Caudoviricetes</taxon>
    </lineage>
</organism>
<proteinExistence type="predicted"/>
<keyword evidence="1" id="KW-0472">Membrane</keyword>
<name>A0A8S5VBL9_9CAUD</name>
<reference evidence="2" key="1">
    <citation type="journal article" date="2021" name="Proc. Natl. Acad. Sci. U.S.A.">
        <title>A Catalog of Tens of Thousands of Viruses from Human Metagenomes Reveals Hidden Associations with Chronic Diseases.</title>
        <authorList>
            <person name="Tisza M.J."/>
            <person name="Buck C.B."/>
        </authorList>
    </citation>
    <scope>NUCLEOTIDE SEQUENCE</scope>
    <source>
        <strain evidence="2">CtmJp3</strain>
    </source>
</reference>
<dbReference type="EMBL" id="BK016238">
    <property type="protein sequence ID" value="DAG04124.1"/>
    <property type="molecule type" value="Genomic_DNA"/>
</dbReference>
<accession>A0A8S5VBL9</accession>